<organism evidence="3 4">
    <name type="scientific">Colletotrichum tanaceti</name>
    <dbReference type="NCBI Taxonomy" id="1306861"/>
    <lineage>
        <taxon>Eukaryota</taxon>
        <taxon>Fungi</taxon>
        <taxon>Dikarya</taxon>
        <taxon>Ascomycota</taxon>
        <taxon>Pezizomycotina</taxon>
        <taxon>Sordariomycetes</taxon>
        <taxon>Hypocreomycetidae</taxon>
        <taxon>Glomerellales</taxon>
        <taxon>Glomerellaceae</taxon>
        <taxon>Colletotrichum</taxon>
        <taxon>Colletotrichum destructivum species complex</taxon>
    </lineage>
</organism>
<comment type="caution">
    <text evidence="3">The sequence shown here is derived from an EMBL/GenBank/DDBJ whole genome shotgun (WGS) entry which is preliminary data.</text>
</comment>
<evidence type="ECO:0000256" key="1">
    <source>
        <dbReference type="SAM" id="Coils"/>
    </source>
</evidence>
<dbReference type="Proteomes" id="UP000310108">
    <property type="component" value="Unassembled WGS sequence"/>
</dbReference>
<gene>
    <name evidence="3" type="ORF">CTA1_1747</name>
</gene>
<evidence type="ECO:0000256" key="2">
    <source>
        <dbReference type="SAM" id="MobiDB-lite"/>
    </source>
</evidence>
<proteinExistence type="predicted"/>
<reference evidence="3 4" key="1">
    <citation type="journal article" date="2019" name="PLoS ONE">
        <title>Comparative genome analysis indicates high evolutionary potential of pathogenicity genes in Colletotrichum tanaceti.</title>
        <authorList>
            <person name="Lelwala R.V."/>
            <person name="Korhonen P.K."/>
            <person name="Young N.D."/>
            <person name="Scott J.B."/>
            <person name="Ades P.A."/>
            <person name="Gasser R.B."/>
            <person name="Taylor P.W.J."/>
        </authorList>
    </citation>
    <scope>NUCLEOTIDE SEQUENCE [LARGE SCALE GENOMIC DNA]</scope>
    <source>
        <strain evidence="3">BRIP57314</strain>
    </source>
</reference>
<evidence type="ECO:0000313" key="4">
    <source>
        <dbReference type="Proteomes" id="UP000310108"/>
    </source>
</evidence>
<dbReference type="AlphaFoldDB" id="A0A4U6X731"/>
<feature type="region of interest" description="Disordered" evidence="2">
    <location>
        <begin position="243"/>
        <end position="309"/>
    </location>
</feature>
<keyword evidence="4" id="KW-1185">Reference proteome</keyword>
<evidence type="ECO:0000313" key="3">
    <source>
        <dbReference type="EMBL" id="TKW50924.1"/>
    </source>
</evidence>
<feature type="coiled-coil region" evidence="1">
    <location>
        <begin position="133"/>
        <end position="160"/>
    </location>
</feature>
<dbReference type="EMBL" id="PJEX01000349">
    <property type="protein sequence ID" value="TKW50924.1"/>
    <property type="molecule type" value="Genomic_DNA"/>
</dbReference>
<sequence length="364" mass="42849">MYTFQLRIVMFEDIRDEVILAIKEKRGLGYRGKFTVEKPASDEDPKAAEWRALFDSPFIRDVAQPLAKAGGNEIERIEVRNSVYHERSQFVVLVVVFKETETNRETPPIEPPAENPYDEKLTSALTTRFWGRLGKEKEEREEQEEREERLREDREEWEKRRGPWGPREQRKWEDRWEREMRQRREDRRARYWPGWERMVERHRNVMGKHQFDKWLADNSRVRPSPREDTDWWSGLSDYPGAAARDKGRRFRKFRTGGTRAELPPRPTIPEQDRASYLEGLYMGARGDDPGMGPDPKRRRLGAGGDDEEMATDLARLRLEEGGDDQEMAPDLARLRLEEGGDDEEMAPDLTRLRLGEGSDDQEMA</sequence>
<name>A0A4U6X731_9PEZI</name>
<feature type="region of interest" description="Disordered" evidence="2">
    <location>
        <begin position="335"/>
        <end position="364"/>
    </location>
</feature>
<protein>
    <submittedName>
        <fullName evidence="3">Uncharacterized protein</fullName>
    </submittedName>
</protein>
<keyword evidence="1" id="KW-0175">Coiled coil</keyword>
<accession>A0A4U6X731</accession>